<dbReference type="GO" id="GO:0061630">
    <property type="term" value="F:ubiquitin protein ligase activity"/>
    <property type="evidence" value="ECO:0007669"/>
    <property type="project" value="UniProtKB-EC"/>
</dbReference>
<feature type="transmembrane region" description="Helical" evidence="14">
    <location>
        <begin position="224"/>
        <end position="257"/>
    </location>
</feature>
<dbReference type="EMBL" id="KZ453539">
    <property type="protein sequence ID" value="PKA47176.1"/>
    <property type="molecule type" value="Genomic_DNA"/>
</dbReference>
<reference evidence="16 17" key="1">
    <citation type="journal article" date="2017" name="Nature">
        <title>The Apostasia genome and the evolution of orchids.</title>
        <authorList>
            <person name="Zhang G.Q."/>
            <person name="Liu K.W."/>
            <person name="Li Z."/>
            <person name="Lohaus R."/>
            <person name="Hsiao Y.Y."/>
            <person name="Niu S.C."/>
            <person name="Wang J.Y."/>
            <person name="Lin Y.C."/>
            <person name="Xu Q."/>
            <person name="Chen L.J."/>
            <person name="Yoshida K."/>
            <person name="Fujiwara S."/>
            <person name="Wang Z.W."/>
            <person name="Zhang Y.Q."/>
            <person name="Mitsuda N."/>
            <person name="Wang M."/>
            <person name="Liu G.H."/>
            <person name="Pecoraro L."/>
            <person name="Huang H.X."/>
            <person name="Xiao X.J."/>
            <person name="Lin M."/>
            <person name="Wu X.Y."/>
            <person name="Wu W.L."/>
            <person name="Chen Y.Y."/>
            <person name="Chang S.B."/>
            <person name="Sakamoto S."/>
            <person name="Ohme-Takagi M."/>
            <person name="Yagi M."/>
            <person name="Zeng S.J."/>
            <person name="Shen C.Y."/>
            <person name="Yeh C.M."/>
            <person name="Luo Y.B."/>
            <person name="Tsai W.C."/>
            <person name="Van de Peer Y."/>
            <person name="Liu Z.J."/>
        </authorList>
    </citation>
    <scope>NUCLEOTIDE SEQUENCE [LARGE SCALE GENOMIC DNA]</scope>
    <source>
        <strain evidence="17">cv. Shenzhen</strain>
        <tissue evidence="16">Stem</tissue>
    </source>
</reference>
<dbReference type="PROSITE" id="PS50089">
    <property type="entry name" value="ZF_RING_2"/>
    <property type="match status" value="1"/>
</dbReference>
<evidence type="ECO:0000259" key="15">
    <source>
        <dbReference type="PROSITE" id="PS50089"/>
    </source>
</evidence>
<evidence type="ECO:0000256" key="4">
    <source>
        <dbReference type="ARBA" id="ARBA00022679"/>
    </source>
</evidence>
<dbReference type="STRING" id="1088818.A0A2H9ZV79"/>
<evidence type="ECO:0000256" key="14">
    <source>
        <dbReference type="SAM" id="Phobius"/>
    </source>
</evidence>
<dbReference type="GO" id="GO:0016787">
    <property type="term" value="F:hydrolase activity"/>
    <property type="evidence" value="ECO:0007669"/>
    <property type="project" value="UniProtKB-KW"/>
</dbReference>
<evidence type="ECO:0000256" key="7">
    <source>
        <dbReference type="ARBA" id="ARBA00022771"/>
    </source>
</evidence>
<protein>
    <recommendedName>
        <fullName evidence="3">RING-type E3 ubiquitin transferase</fullName>
        <ecNumber evidence="3">2.3.2.27</ecNumber>
    </recommendedName>
</protein>
<evidence type="ECO:0000256" key="1">
    <source>
        <dbReference type="ARBA" id="ARBA00000900"/>
    </source>
</evidence>
<feature type="domain" description="RING-type" evidence="15">
    <location>
        <begin position="318"/>
        <end position="359"/>
    </location>
</feature>
<dbReference type="Gene3D" id="3.30.40.10">
    <property type="entry name" value="Zinc/RING finger domain, C3HC4 (zinc finger)"/>
    <property type="match status" value="1"/>
</dbReference>
<organism evidence="16 17">
    <name type="scientific">Apostasia shenzhenica</name>
    <dbReference type="NCBI Taxonomy" id="1088818"/>
    <lineage>
        <taxon>Eukaryota</taxon>
        <taxon>Viridiplantae</taxon>
        <taxon>Streptophyta</taxon>
        <taxon>Embryophyta</taxon>
        <taxon>Tracheophyta</taxon>
        <taxon>Spermatophyta</taxon>
        <taxon>Magnoliopsida</taxon>
        <taxon>Liliopsida</taxon>
        <taxon>Asparagales</taxon>
        <taxon>Orchidaceae</taxon>
        <taxon>Apostasioideae</taxon>
        <taxon>Apostasia</taxon>
    </lineage>
</organism>
<keyword evidence="10 14" id="KW-1133">Transmembrane helix</keyword>
<feature type="transmembrane region" description="Helical" evidence="14">
    <location>
        <begin position="187"/>
        <end position="204"/>
    </location>
</feature>
<dbReference type="EC" id="2.3.2.27" evidence="3"/>
<evidence type="ECO:0000256" key="2">
    <source>
        <dbReference type="ARBA" id="ARBA00004141"/>
    </source>
</evidence>
<keyword evidence="11 14" id="KW-0472">Membrane</keyword>
<dbReference type="Proteomes" id="UP000236161">
    <property type="component" value="Unassembled WGS sequence"/>
</dbReference>
<dbReference type="GO" id="GO:0016020">
    <property type="term" value="C:membrane"/>
    <property type="evidence" value="ECO:0007669"/>
    <property type="project" value="UniProtKB-SubCell"/>
</dbReference>
<keyword evidence="6" id="KW-0479">Metal-binding</keyword>
<feature type="compositionally biased region" description="Low complexity" evidence="13">
    <location>
        <begin position="24"/>
        <end position="39"/>
    </location>
</feature>
<evidence type="ECO:0000256" key="13">
    <source>
        <dbReference type="SAM" id="MobiDB-lite"/>
    </source>
</evidence>
<evidence type="ECO:0000256" key="11">
    <source>
        <dbReference type="ARBA" id="ARBA00023136"/>
    </source>
</evidence>
<evidence type="ECO:0000256" key="8">
    <source>
        <dbReference type="ARBA" id="ARBA00022786"/>
    </source>
</evidence>
<keyword evidence="4" id="KW-0808">Transferase</keyword>
<evidence type="ECO:0000313" key="16">
    <source>
        <dbReference type="EMBL" id="PKA47176.1"/>
    </source>
</evidence>
<dbReference type="GO" id="GO:0000325">
    <property type="term" value="C:plant-type vacuole"/>
    <property type="evidence" value="ECO:0007669"/>
    <property type="project" value="TreeGrafter"/>
</dbReference>
<gene>
    <name evidence="16" type="primary">RIE1</name>
    <name evidence="16" type="ORF">AXF42_Ash017121</name>
</gene>
<dbReference type="GO" id="GO:0006511">
    <property type="term" value="P:ubiquitin-dependent protein catabolic process"/>
    <property type="evidence" value="ECO:0007669"/>
    <property type="project" value="TreeGrafter"/>
</dbReference>
<evidence type="ECO:0000256" key="3">
    <source>
        <dbReference type="ARBA" id="ARBA00012483"/>
    </source>
</evidence>
<evidence type="ECO:0000256" key="9">
    <source>
        <dbReference type="ARBA" id="ARBA00022833"/>
    </source>
</evidence>
<feature type="transmembrane region" description="Helical" evidence="14">
    <location>
        <begin position="82"/>
        <end position="103"/>
    </location>
</feature>
<feature type="transmembrane region" description="Helical" evidence="14">
    <location>
        <begin position="115"/>
        <end position="132"/>
    </location>
</feature>
<feature type="region of interest" description="Disordered" evidence="13">
    <location>
        <begin position="1"/>
        <end position="39"/>
    </location>
</feature>
<dbReference type="SMART" id="SM00184">
    <property type="entry name" value="RING"/>
    <property type="match status" value="1"/>
</dbReference>
<dbReference type="PANTHER" id="PTHR45977:SF11">
    <property type="entry name" value="E3 UBIQUITIN PROTEIN LIGASE RIE1"/>
    <property type="match status" value="1"/>
</dbReference>
<evidence type="ECO:0000256" key="10">
    <source>
        <dbReference type="ARBA" id="ARBA00022989"/>
    </source>
</evidence>
<dbReference type="GO" id="GO:0008270">
    <property type="term" value="F:zinc ion binding"/>
    <property type="evidence" value="ECO:0007669"/>
    <property type="project" value="UniProtKB-KW"/>
</dbReference>
<keyword evidence="7 12" id="KW-0863">Zinc-finger</keyword>
<dbReference type="SUPFAM" id="SSF57850">
    <property type="entry name" value="RING/U-box"/>
    <property type="match status" value="1"/>
</dbReference>
<proteinExistence type="predicted"/>
<sequence length="369" mass="41000">MQAESVGGKGEQDNLLGVMEEEASAMSSSPVPLLRRSPRSSARLANPVTSLLGPRGAPGLVRETAARQLEERRADWAYSRPVVFIDILWNLSFVVVSVFMLAATASERPNVPVRVWIVVYAIQCVLHVALVLSEYRRRREAVALEVGDEERGRPEDFNAVGSEQESDDSGSAWGFQPSSFIKRCESVNTMASCLWWIVGFYWVISGGEVLVQNAPRLYWSTLVFLAIDVCFAILFIALAFAIGVALCCCLPCMIAILYAIGSQEGASDADISLLPRYRFEESSVNAEKNAERGKLIPIMNCSRNFLEEHQIPHEYAECCICLTSYEHGTELYALPCNHHFHSTCISKWLMINATCPLCKYNILKGNDCI</sequence>
<dbReference type="AlphaFoldDB" id="A0A2H9ZV79"/>
<comment type="catalytic activity">
    <reaction evidence="1">
        <text>S-ubiquitinyl-[E2 ubiquitin-conjugating enzyme]-L-cysteine + [acceptor protein]-L-lysine = [E2 ubiquitin-conjugating enzyme]-L-cysteine + N(6)-ubiquitinyl-[acceptor protein]-L-lysine.</text>
        <dbReference type="EC" id="2.3.2.27"/>
    </reaction>
</comment>
<feature type="region of interest" description="Disordered" evidence="13">
    <location>
        <begin position="152"/>
        <end position="172"/>
    </location>
</feature>
<dbReference type="InterPro" id="IPR013083">
    <property type="entry name" value="Znf_RING/FYVE/PHD"/>
</dbReference>
<evidence type="ECO:0000256" key="12">
    <source>
        <dbReference type="PROSITE-ProRule" id="PRU00175"/>
    </source>
</evidence>
<dbReference type="InterPro" id="IPR001841">
    <property type="entry name" value="Znf_RING"/>
</dbReference>
<keyword evidence="8" id="KW-0833">Ubl conjugation pathway</keyword>
<dbReference type="Pfam" id="PF13639">
    <property type="entry name" value="zf-RING_2"/>
    <property type="match status" value="1"/>
</dbReference>
<name>A0A2H9ZV79_9ASPA</name>
<evidence type="ECO:0000256" key="5">
    <source>
        <dbReference type="ARBA" id="ARBA00022692"/>
    </source>
</evidence>
<keyword evidence="16" id="KW-0378">Hydrolase</keyword>
<keyword evidence="9" id="KW-0862">Zinc</keyword>
<accession>A0A2H9ZV79</accession>
<comment type="subcellular location">
    <subcellularLocation>
        <location evidence="2">Membrane</location>
        <topology evidence="2">Multi-pass membrane protein</topology>
    </subcellularLocation>
</comment>
<dbReference type="PANTHER" id="PTHR45977">
    <property type="entry name" value="TARGET OF ERK KINASE MPK-1"/>
    <property type="match status" value="1"/>
</dbReference>
<dbReference type="GO" id="GO:0016567">
    <property type="term" value="P:protein ubiquitination"/>
    <property type="evidence" value="ECO:0007669"/>
    <property type="project" value="TreeGrafter"/>
</dbReference>
<keyword evidence="5 14" id="KW-0812">Transmembrane</keyword>
<dbReference type="OrthoDB" id="8062037at2759"/>
<evidence type="ECO:0000313" key="17">
    <source>
        <dbReference type="Proteomes" id="UP000236161"/>
    </source>
</evidence>
<evidence type="ECO:0000256" key="6">
    <source>
        <dbReference type="ARBA" id="ARBA00022723"/>
    </source>
</evidence>
<keyword evidence="17" id="KW-1185">Reference proteome</keyword>